<evidence type="ECO:0000313" key="1">
    <source>
        <dbReference type="EMBL" id="CAG8850286.1"/>
    </source>
</evidence>
<proteinExistence type="predicted"/>
<reference evidence="1" key="1">
    <citation type="submission" date="2021-06" db="EMBL/GenBank/DDBJ databases">
        <authorList>
            <person name="Kallberg Y."/>
            <person name="Tangrot J."/>
            <person name="Rosling A."/>
        </authorList>
    </citation>
    <scope>NUCLEOTIDE SEQUENCE</scope>
    <source>
        <strain evidence="1">MA461A</strain>
    </source>
</reference>
<accession>A0ACA9SWA9</accession>
<evidence type="ECO:0000313" key="2">
    <source>
        <dbReference type="Proteomes" id="UP000789920"/>
    </source>
</evidence>
<keyword evidence="2" id="KW-1185">Reference proteome</keyword>
<dbReference type="EMBL" id="CAJVQC010170035">
    <property type="protein sequence ID" value="CAG8850286.1"/>
    <property type="molecule type" value="Genomic_DNA"/>
</dbReference>
<feature type="non-terminal residue" evidence="1">
    <location>
        <position position="1"/>
    </location>
</feature>
<name>A0ACA9SWA9_9GLOM</name>
<sequence length="88" mass="10057">FMMTGGESSKEAAIKAPEETPSKMLRQLSRALVQPALDQHLTPLRQRVGTPRRRRVSTPRTPRTRQTPIIHQSPRTRQTPIIHQSPRT</sequence>
<organism evidence="1 2">
    <name type="scientific">Racocetra persica</name>
    <dbReference type="NCBI Taxonomy" id="160502"/>
    <lineage>
        <taxon>Eukaryota</taxon>
        <taxon>Fungi</taxon>
        <taxon>Fungi incertae sedis</taxon>
        <taxon>Mucoromycota</taxon>
        <taxon>Glomeromycotina</taxon>
        <taxon>Glomeromycetes</taxon>
        <taxon>Diversisporales</taxon>
        <taxon>Gigasporaceae</taxon>
        <taxon>Racocetra</taxon>
    </lineage>
</organism>
<protein>
    <submittedName>
        <fullName evidence="1">20557_t:CDS:1</fullName>
    </submittedName>
</protein>
<comment type="caution">
    <text evidence="1">The sequence shown here is derived from an EMBL/GenBank/DDBJ whole genome shotgun (WGS) entry which is preliminary data.</text>
</comment>
<gene>
    <name evidence="1" type="ORF">RPERSI_LOCUS36009</name>
</gene>
<dbReference type="Proteomes" id="UP000789920">
    <property type="component" value="Unassembled WGS sequence"/>
</dbReference>
<feature type="non-terminal residue" evidence="1">
    <location>
        <position position="88"/>
    </location>
</feature>